<protein>
    <submittedName>
        <fullName evidence="4">Histidine phosphatase family protein</fullName>
    </submittedName>
</protein>
<dbReference type="PIRSF" id="PIRSF000709">
    <property type="entry name" value="6PFK_2-Ptase"/>
    <property type="match status" value="1"/>
</dbReference>
<comment type="caution">
    <text evidence="4">The sequence shown here is derived from an EMBL/GenBank/DDBJ whole genome shotgun (WGS) entry which is preliminary data.</text>
</comment>
<reference evidence="4 5" key="1">
    <citation type="submission" date="2017-10" db="EMBL/GenBank/DDBJ databases">
        <title>Nyctiphanis sp. nov., isolated from the stomach of the euphausiid Nyctiphanes simplex (Hansen, 1911) in the Gulf of California.</title>
        <authorList>
            <person name="Gomez-Gil B."/>
            <person name="Aguilar-Mendez M."/>
            <person name="Lopez-Cortes A."/>
            <person name="Gomez-Gutierrez J."/>
            <person name="Roque A."/>
            <person name="Lang E."/>
            <person name="Gonzalez-Castillo A."/>
        </authorList>
    </citation>
    <scope>NUCLEOTIDE SEQUENCE [LARGE SCALE GENOMIC DNA]</scope>
    <source>
        <strain evidence="4 5">CAIM 600</strain>
    </source>
</reference>
<proteinExistence type="predicted"/>
<feature type="region of interest" description="Disordered" evidence="3">
    <location>
        <begin position="174"/>
        <end position="200"/>
    </location>
</feature>
<dbReference type="InterPro" id="IPR029033">
    <property type="entry name" value="His_PPase_superfam"/>
</dbReference>
<sequence length="200" mass="22251">MAVFKNTYLIMRHGQSEANVADLIVSDPKTGCSQFGLSPLGESQARESALTLGGETLDMILCSDFKRARETAEIVADIFSLPDPVDEIRLRERYFGELEGQPSSAYESVWLQDRLDSSHTDNHVESAQNVCSRAVSLLNELEKKYHDKVILLVAHGDTLQILQTAFHDIDPGQHRSLPHHETGEIKRLASNGDRVPAKDI</sequence>
<dbReference type="PANTHER" id="PTHR47821">
    <property type="entry name" value="PHOSPHOGLYCERATE MUTASE FAMILY PROTEIN"/>
    <property type="match status" value="1"/>
</dbReference>
<feature type="binding site" evidence="2">
    <location>
        <begin position="12"/>
        <end position="19"/>
    </location>
    <ligand>
        <name>substrate</name>
    </ligand>
</feature>
<gene>
    <name evidence="4" type="ORF">CS022_22830</name>
</gene>
<evidence type="ECO:0000313" key="4">
    <source>
        <dbReference type="EMBL" id="RXJ70610.1"/>
    </source>
</evidence>
<keyword evidence="5" id="KW-1185">Reference proteome</keyword>
<organism evidence="4 5">
    <name type="scientific">Veronia nyctiphanis</name>
    <dbReference type="NCBI Taxonomy" id="1278244"/>
    <lineage>
        <taxon>Bacteria</taxon>
        <taxon>Pseudomonadati</taxon>
        <taxon>Pseudomonadota</taxon>
        <taxon>Gammaproteobacteria</taxon>
        <taxon>Vibrionales</taxon>
        <taxon>Vibrionaceae</taxon>
        <taxon>Veronia</taxon>
    </lineage>
</organism>
<dbReference type="GO" id="GO:0003824">
    <property type="term" value="F:catalytic activity"/>
    <property type="evidence" value="ECO:0007669"/>
    <property type="project" value="InterPro"/>
</dbReference>
<dbReference type="InterPro" id="IPR013078">
    <property type="entry name" value="His_Pase_superF_clade-1"/>
</dbReference>
<feature type="active site" description="Tele-phosphohistidine intermediate" evidence="1">
    <location>
        <position position="13"/>
    </location>
</feature>
<feature type="binding site" evidence="2">
    <location>
        <position position="67"/>
    </location>
    <ligand>
        <name>substrate</name>
    </ligand>
</feature>
<dbReference type="Pfam" id="PF00300">
    <property type="entry name" value="His_Phos_1"/>
    <property type="match status" value="1"/>
</dbReference>
<evidence type="ECO:0000256" key="3">
    <source>
        <dbReference type="SAM" id="MobiDB-lite"/>
    </source>
</evidence>
<dbReference type="AlphaFoldDB" id="A0A4Q0YIT8"/>
<dbReference type="Proteomes" id="UP000290287">
    <property type="component" value="Unassembled WGS sequence"/>
</dbReference>
<dbReference type="OrthoDB" id="9781415at2"/>
<dbReference type="SUPFAM" id="SSF53254">
    <property type="entry name" value="Phosphoglycerate mutase-like"/>
    <property type="match status" value="1"/>
</dbReference>
<evidence type="ECO:0000256" key="1">
    <source>
        <dbReference type="PIRSR" id="PIRSR613078-1"/>
    </source>
</evidence>
<dbReference type="SMART" id="SM00855">
    <property type="entry name" value="PGAM"/>
    <property type="match status" value="1"/>
</dbReference>
<accession>A0A4Q0YIT8</accession>
<dbReference type="CDD" id="cd07067">
    <property type="entry name" value="HP_PGM_like"/>
    <property type="match status" value="1"/>
</dbReference>
<dbReference type="RefSeq" id="WP_129124173.1">
    <property type="nucleotide sequence ID" value="NZ_PEIB01000046.1"/>
</dbReference>
<feature type="binding site" evidence="2">
    <location>
        <begin position="30"/>
        <end position="31"/>
    </location>
    <ligand>
        <name>substrate</name>
    </ligand>
</feature>
<dbReference type="PROSITE" id="PS00175">
    <property type="entry name" value="PG_MUTASE"/>
    <property type="match status" value="1"/>
</dbReference>
<dbReference type="Gene3D" id="3.40.50.1240">
    <property type="entry name" value="Phosphoglycerate mutase-like"/>
    <property type="match status" value="1"/>
</dbReference>
<dbReference type="InterPro" id="IPR001345">
    <property type="entry name" value="PG/BPGM_mutase_AS"/>
</dbReference>
<dbReference type="EMBL" id="PEIB01000046">
    <property type="protein sequence ID" value="RXJ70610.1"/>
    <property type="molecule type" value="Genomic_DNA"/>
</dbReference>
<dbReference type="PANTHER" id="PTHR47821:SF2">
    <property type="entry name" value="PHOSPHOGLYCERATE MUTASE FAMILY PROTEIN"/>
    <property type="match status" value="1"/>
</dbReference>
<name>A0A4Q0YIT8_9GAMM</name>
<feature type="compositionally biased region" description="Basic and acidic residues" evidence="3">
    <location>
        <begin position="174"/>
        <end position="187"/>
    </location>
</feature>
<evidence type="ECO:0000313" key="5">
    <source>
        <dbReference type="Proteomes" id="UP000290287"/>
    </source>
</evidence>
<evidence type="ECO:0000256" key="2">
    <source>
        <dbReference type="PIRSR" id="PIRSR613078-2"/>
    </source>
</evidence>
<feature type="active site" description="Proton donor/acceptor" evidence="1">
    <location>
        <position position="92"/>
    </location>
</feature>